<dbReference type="EMBL" id="JNVM01000010">
    <property type="protein sequence ID" value="KEQ25533.1"/>
    <property type="molecule type" value="Genomic_DNA"/>
</dbReference>
<evidence type="ECO:0000256" key="3">
    <source>
        <dbReference type="ARBA" id="ARBA00023163"/>
    </source>
</evidence>
<dbReference type="InterPro" id="IPR002577">
    <property type="entry name" value="HTH_HxlR"/>
</dbReference>
<dbReference type="OrthoDB" id="9791143at2"/>
<name>A0A081P4B0_9BACL</name>
<evidence type="ECO:0000256" key="2">
    <source>
        <dbReference type="ARBA" id="ARBA00023125"/>
    </source>
</evidence>
<comment type="caution">
    <text evidence="5">The sequence shown here is derived from an EMBL/GenBank/DDBJ whole genome shotgun (WGS) entry which is preliminary data.</text>
</comment>
<dbReference type="SUPFAM" id="SSF46785">
    <property type="entry name" value="Winged helix' DNA-binding domain"/>
    <property type="match status" value="1"/>
</dbReference>
<dbReference type="PANTHER" id="PTHR33204:SF37">
    <property type="entry name" value="HTH-TYPE TRANSCRIPTIONAL REGULATOR YODB"/>
    <property type="match status" value="1"/>
</dbReference>
<gene>
    <name evidence="5" type="ORF">ET33_02075</name>
</gene>
<keyword evidence="6" id="KW-1185">Reference proteome</keyword>
<reference evidence="5 6" key="1">
    <citation type="submission" date="2014-06" db="EMBL/GenBank/DDBJ databases">
        <title>Draft genome sequence of Paenibacillus sp. MSt1.</title>
        <authorList>
            <person name="Aw Y.K."/>
            <person name="Ong K.S."/>
            <person name="Gan H.M."/>
            <person name="Lee S.M."/>
        </authorList>
    </citation>
    <scope>NUCLEOTIDE SEQUENCE [LARGE SCALE GENOMIC DNA]</scope>
    <source>
        <strain evidence="5 6">MSt1</strain>
    </source>
</reference>
<dbReference type="GO" id="GO:0003677">
    <property type="term" value="F:DNA binding"/>
    <property type="evidence" value="ECO:0007669"/>
    <property type="project" value="UniProtKB-KW"/>
</dbReference>
<dbReference type="Gene3D" id="1.10.10.10">
    <property type="entry name" value="Winged helix-like DNA-binding domain superfamily/Winged helix DNA-binding domain"/>
    <property type="match status" value="1"/>
</dbReference>
<dbReference type="InterPro" id="IPR036388">
    <property type="entry name" value="WH-like_DNA-bd_sf"/>
</dbReference>
<dbReference type="eggNOG" id="COG1733">
    <property type="taxonomic scope" value="Bacteria"/>
</dbReference>
<dbReference type="Proteomes" id="UP000028123">
    <property type="component" value="Unassembled WGS sequence"/>
</dbReference>
<dbReference type="AlphaFoldDB" id="A0A081P4B0"/>
<evidence type="ECO:0000313" key="6">
    <source>
        <dbReference type="Proteomes" id="UP000028123"/>
    </source>
</evidence>
<keyword evidence="1" id="KW-0805">Transcription regulation</keyword>
<feature type="domain" description="HTH hxlR-type" evidence="4">
    <location>
        <begin position="10"/>
        <end position="110"/>
    </location>
</feature>
<dbReference type="InterPro" id="IPR036390">
    <property type="entry name" value="WH_DNA-bd_sf"/>
</dbReference>
<keyword evidence="3" id="KW-0804">Transcription</keyword>
<dbReference type="Pfam" id="PF01638">
    <property type="entry name" value="HxlR"/>
    <property type="match status" value="1"/>
</dbReference>
<protein>
    <submittedName>
        <fullName evidence="5">HxlR family transcriptional regulator</fullName>
    </submittedName>
</protein>
<proteinExistence type="predicted"/>
<evidence type="ECO:0000313" key="5">
    <source>
        <dbReference type="EMBL" id="KEQ25533.1"/>
    </source>
</evidence>
<sequence>MDPISNEEECMASVEEALQIFGGKWSFLVLRQLFKGPQRFNQLRRNLDHISTKSLTDILRHLEEHEIIRRQVFPTVPVTVEYSLTDKGKDFQTILVEMGNWARKWGKPRGIDLSEQRE</sequence>
<evidence type="ECO:0000259" key="4">
    <source>
        <dbReference type="PROSITE" id="PS51118"/>
    </source>
</evidence>
<evidence type="ECO:0000256" key="1">
    <source>
        <dbReference type="ARBA" id="ARBA00023015"/>
    </source>
</evidence>
<dbReference type="RefSeq" id="WP_036681751.1">
    <property type="nucleotide sequence ID" value="NZ_JAMZAW010000002.1"/>
</dbReference>
<dbReference type="PROSITE" id="PS51118">
    <property type="entry name" value="HTH_HXLR"/>
    <property type="match status" value="1"/>
</dbReference>
<accession>A0A081P4B0</accession>
<organism evidence="5 6">
    <name type="scientific">Paenibacillus tyrfis</name>
    <dbReference type="NCBI Taxonomy" id="1501230"/>
    <lineage>
        <taxon>Bacteria</taxon>
        <taxon>Bacillati</taxon>
        <taxon>Bacillota</taxon>
        <taxon>Bacilli</taxon>
        <taxon>Bacillales</taxon>
        <taxon>Paenibacillaceae</taxon>
        <taxon>Paenibacillus</taxon>
    </lineage>
</organism>
<keyword evidence="2" id="KW-0238">DNA-binding</keyword>
<dbReference type="PANTHER" id="PTHR33204">
    <property type="entry name" value="TRANSCRIPTIONAL REGULATOR, MARR FAMILY"/>
    <property type="match status" value="1"/>
</dbReference>